<dbReference type="Proteomes" id="UP001239909">
    <property type="component" value="Unassembled WGS sequence"/>
</dbReference>
<name>A0ABQ6LL23_9RHOB</name>
<evidence type="ECO:0000313" key="3">
    <source>
        <dbReference type="EMBL" id="GMG83682.1"/>
    </source>
</evidence>
<proteinExistence type="predicted"/>
<feature type="transmembrane region" description="Helical" evidence="1">
    <location>
        <begin position="288"/>
        <end position="308"/>
    </location>
</feature>
<keyword evidence="1" id="KW-1133">Transmembrane helix</keyword>
<sequence length="670" mass="68446">MLQGAAALEAPPRDWAMAVSGALALLGDAWRWPLLRVEGWVETGPVNAIFTDSWPLLAGLWKLAGAPAEPAAFLSAGLLLLFLLQGAAAGLALRLLGLRGAGALAAGALVLALWPAFLFRVPVHLALSAHGLVILAMGMALAPMPERSGPRMAGWGALLCVAALTHAYLLAMALLGFLFALAAAARGRVLAQGLAVLGALAAVMLAAGYAEAPATGAGGYGHFRLNLAAPIAAAGGSLLPDLAALPEGHDDGYAYLSAGGALLLVLALGLALAGRGEPPPTVLGRPRAALLAGLGVLVLLAFATAGRFDWGTRSLAELALPAPFEVLGSKLRGAGRMVWPLAYALVLLALVRLAAAFPGRAGAALLAGLAGLMAVELSPLRAGTIPAPGPWSSDPVLAREIARAGRLASIPPWGCDPDHVTALDKEMQLLAARSGTRLVNSFAAARRAGGCAGLPYELTGVPAPGALVVLKHGAAGFGPAMRAGLIPEACRAHRGLALCRADWPEDGALPLPGAPGLAAPASLAFSDPAVVRAHLGEGFSGAEPWGVWSTGSRSRLAVPLDPSAGARSVALRLRGFVPPARPETAARLGWRFAVPGELSTDREARLDFTRAEPEAVAVFPVPDGAVWLELDIYPDFPVSPAEIGTGTDRRSLGVGLVELTIRTEDGPIER</sequence>
<protein>
    <recommendedName>
        <fullName evidence="2">DUF6311 domain-containing protein</fullName>
    </recommendedName>
</protein>
<keyword evidence="1" id="KW-0812">Transmembrane</keyword>
<gene>
    <name evidence="3" type="ORF">LNKW23_28950</name>
</gene>
<reference evidence="3 4" key="1">
    <citation type="submission" date="2023-04" db="EMBL/GenBank/DDBJ databases">
        <title>Marinoamorphus aggregata gen. nov., sp. Nov., isolate from tissue of brittle star Ophioplocus japonicus.</title>
        <authorList>
            <person name="Kawano K."/>
            <person name="Sawayama S."/>
            <person name="Nakagawa S."/>
        </authorList>
    </citation>
    <scope>NUCLEOTIDE SEQUENCE [LARGE SCALE GENOMIC DNA]</scope>
    <source>
        <strain evidence="3 4">NKW23</strain>
    </source>
</reference>
<evidence type="ECO:0000259" key="2">
    <source>
        <dbReference type="Pfam" id="PF19830"/>
    </source>
</evidence>
<feature type="transmembrane region" description="Helical" evidence="1">
    <location>
        <begin position="71"/>
        <end position="93"/>
    </location>
</feature>
<feature type="transmembrane region" description="Helical" evidence="1">
    <location>
        <begin position="222"/>
        <end position="240"/>
    </location>
</feature>
<accession>A0ABQ6LL23</accession>
<evidence type="ECO:0000256" key="1">
    <source>
        <dbReference type="SAM" id="Phobius"/>
    </source>
</evidence>
<keyword evidence="4" id="KW-1185">Reference proteome</keyword>
<feature type="transmembrane region" description="Helical" evidence="1">
    <location>
        <begin position="189"/>
        <end position="210"/>
    </location>
</feature>
<dbReference type="EMBL" id="BSYI01000022">
    <property type="protein sequence ID" value="GMG83682.1"/>
    <property type="molecule type" value="Genomic_DNA"/>
</dbReference>
<comment type="caution">
    <text evidence="3">The sequence shown here is derived from an EMBL/GenBank/DDBJ whole genome shotgun (WGS) entry which is preliminary data.</text>
</comment>
<feature type="transmembrane region" description="Helical" evidence="1">
    <location>
        <begin position="337"/>
        <end position="355"/>
    </location>
</feature>
<feature type="transmembrane region" description="Helical" evidence="1">
    <location>
        <begin position="154"/>
        <end position="183"/>
    </location>
</feature>
<evidence type="ECO:0000313" key="4">
    <source>
        <dbReference type="Proteomes" id="UP001239909"/>
    </source>
</evidence>
<dbReference type="RefSeq" id="WP_285672475.1">
    <property type="nucleotide sequence ID" value="NZ_BSYI01000022.1"/>
</dbReference>
<dbReference type="Pfam" id="PF19830">
    <property type="entry name" value="DUF6311"/>
    <property type="match status" value="1"/>
</dbReference>
<dbReference type="InterPro" id="IPR046278">
    <property type="entry name" value="DUF6311"/>
</dbReference>
<keyword evidence="1" id="KW-0472">Membrane</keyword>
<feature type="transmembrane region" description="Helical" evidence="1">
    <location>
        <begin position="123"/>
        <end position="142"/>
    </location>
</feature>
<feature type="transmembrane region" description="Helical" evidence="1">
    <location>
        <begin position="252"/>
        <end position="276"/>
    </location>
</feature>
<feature type="transmembrane region" description="Helical" evidence="1">
    <location>
        <begin position="100"/>
        <end position="117"/>
    </location>
</feature>
<feature type="domain" description="DUF6311" evidence="2">
    <location>
        <begin position="13"/>
        <end position="372"/>
    </location>
</feature>
<organism evidence="3 4">
    <name type="scientific">Paralimibaculum aggregatum</name>
    <dbReference type="NCBI Taxonomy" id="3036245"/>
    <lineage>
        <taxon>Bacteria</taxon>
        <taxon>Pseudomonadati</taxon>
        <taxon>Pseudomonadota</taxon>
        <taxon>Alphaproteobacteria</taxon>
        <taxon>Rhodobacterales</taxon>
        <taxon>Paracoccaceae</taxon>
        <taxon>Paralimibaculum</taxon>
    </lineage>
</organism>